<accession>A0A974P405</accession>
<evidence type="ECO:0000313" key="1">
    <source>
        <dbReference type="EMBL" id="QQZ50025.1"/>
    </source>
</evidence>
<proteinExistence type="predicted"/>
<dbReference type="EMBL" id="CP068570">
    <property type="protein sequence ID" value="QQZ50025.1"/>
    <property type="molecule type" value="Genomic_DNA"/>
</dbReference>
<sequence length="116" mass="12197">MDQTEMTALERLAAIPLDASVAHHTKDGWVTSEAISKADLADLGAFIDKATAAKSTAPRTLQTSAGKAIALVKPLPVLTGGETADLVLSYPWPAPLAPIAHCWRSSPGQACWACCW</sequence>
<protein>
    <submittedName>
        <fullName evidence="1">Uncharacterized protein</fullName>
    </submittedName>
</protein>
<organism evidence="1">
    <name type="scientific">Phenylobacterium glaciei</name>
    <dbReference type="NCBI Taxonomy" id="2803784"/>
    <lineage>
        <taxon>Bacteria</taxon>
        <taxon>Pseudomonadati</taxon>
        <taxon>Pseudomonadota</taxon>
        <taxon>Alphaproteobacteria</taxon>
        <taxon>Caulobacterales</taxon>
        <taxon>Caulobacteraceae</taxon>
        <taxon>Phenylobacterium</taxon>
    </lineage>
</organism>
<name>A0A974P405_9CAUL</name>
<reference evidence="1" key="1">
    <citation type="submission" date="2021-01" db="EMBL/GenBank/DDBJ databases">
        <title>Genome sequence of Phenylobacterium sp. 20VBR1 isolated from a valley glaceir, Ny-Alesund, Svalbard.</title>
        <authorList>
            <person name="Thomas F.A."/>
            <person name="Krishnan K.P."/>
            <person name="Sinha R.K."/>
        </authorList>
    </citation>
    <scope>NUCLEOTIDE SEQUENCE</scope>
    <source>
        <strain evidence="1">20VBR1</strain>
    </source>
</reference>
<gene>
    <name evidence="1" type="ORF">JKL49_25885</name>
</gene>
<dbReference type="AlphaFoldDB" id="A0A974P405"/>